<sequence>MPHHAVNVPWRELRHNPRTERDRLSEAELSDESKPESDATFMDRFDMGMMNRKLIFGVACGGVTGIMFGLMDSHRVISKTGQFFTLAAKVKETTRMTAFTGTVFGGYFAAYQGIKYGIQAYRGEDTFFNVFMATAISIAPVVPFPALRARLPYMAFLVAIDTLNSHVL</sequence>
<keyword evidence="2" id="KW-0812">Transmembrane</keyword>
<keyword evidence="2" id="KW-0472">Membrane</keyword>
<protein>
    <recommendedName>
        <fullName evidence="5">Mitochondrial import inner membrane translocase subunit TIM22</fullName>
    </recommendedName>
</protein>
<evidence type="ECO:0000256" key="2">
    <source>
        <dbReference type="SAM" id="Phobius"/>
    </source>
</evidence>
<evidence type="ECO:0000313" key="4">
    <source>
        <dbReference type="Proteomes" id="UP000664859"/>
    </source>
</evidence>
<proteinExistence type="predicted"/>
<accession>A0A835YQU0</accession>
<reference evidence="3" key="1">
    <citation type="submission" date="2021-02" db="EMBL/GenBank/DDBJ databases">
        <title>First Annotated Genome of the Yellow-green Alga Tribonema minus.</title>
        <authorList>
            <person name="Mahan K.M."/>
        </authorList>
    </citation>
    <scope>NUCLEOTIDE SEQUENCE</scope>
    <source>
        <strain evidence="3">UTEX B ZZ1240</strain>
    </source>
</reference>
<evidence type="ECO:0000313" key="3">
    <source>
        <dbReference type="EMBL" id="KAG5178357.1"/>
    </source>
</evidence>
<keyword evidence="2" id="KW-1133">Transmembrane helix</keyword>
<feature type="compositionally biased region" description="Basic and acidic residues" evidence="1">
    <location>
        <begin position="11"/>
        <end position="36"/>
    </location>
</feature>
<evidence type="ECO:0000256" key="1">
    <source>
        <dbReference type="SAM" id="MobiDB-lite"/>
    </source>
</evidence>
<feature type="transmembrane region" description="Helical" evidence="2">
    <location>
        <begin position="54"/>
        <end position="71"/>
    </location>
</feature>
<dbReference type="Proteomes" id="UP000664859">
    <property type="component" value="Unassembled WGS sequence"/>
</dbReference>
<dbReference type="OrthoDB" id="10323756at2759"/>
<dbReference type="EMBL" id="JAFCMP010000515">
    <property type="protein sequence ID" value="KAG5178357.1"/>
    <property type="molecule type" value="Genomic_DNA"/>
</dbReference>
<keyword evidence="4" id="KW-1185">Reference proteome</keyword>
<name>A0A835YQU0_9STRA</name>
<comment type="caution">
    <text evidence="3">The sequence shown here is derived from an EMBL/GenBank/DDBJ whole genome shotgun (WGS) entry which is preliminary data.</text>
</comment>
<feature type="transmembrane region" description="Helical" evidence="2">
    <location>
        <begin position="96"/>
        <end position="114"/>
    </location>
</feature>
<feature type="region of interest" description="Disordered" evidence="1">
    <location>
        <begin position="1"/>
        <end position="36"/>
    </location>
</feature>
<gene>
    <name evidence="3" type="ORF">JKP88DRAFT_225305</name>
</gene>
<organism evidence="3 4">
    <name type="scientific">Tribonema minus</name>
    <dbReference type="NCBI Taxonomy" id="303371"/>
    <lineage>
        <taxon>Eukaryota</taxon>
        <taxon>Sar</taxon>
        <taxon>Stramenopiles</taxon>
        <taxon>Ochrophyta</taxon>
        <taxon>PX clade</taxon>
        <taxon>Xanthophyceae</taxon>
        <taxon>Tribonematales</taxon>
        <taxon>Tribonemataceae</taxon>
        <taxon>Tribonema</taxon>
    </lineage>
</organism>
<evidence type="ECO:0008006" key="5">
    <source>
        <dbReference type="Google" id="ProtNLM"/>
    </source>
</evidence>
<dbReference type="Pfam" id="PF02466">
    <property type="entry name" value="Tim17"/>
    <property type="match status" value="1"/>
</dbReference>
<dbReference type="AlphaFoldDB" id="A0A835YQU0"/>
<feature type="transmembrane region" description="Helical" evidence="2">
    <location>
        <begin position="126"/>
        <end position="147"/>
    </location>
</feature>